<evidence type="ECO:0000256" key="6">
    <source>
        <dbReference type="ARBA" id="ARBA00023077"/>
    </source>
</evidence>
<name>A0ABY6IXQ7_9BACT</name>
<proteinExistence type="inferred from homology"/>
<dbReference type="SUPFAM" id="SSF56935">
    <property type="entry name" value="Porins"/>
    <property type="match status" value="1"/>
</dbReference>
<evidence type="ECO:0000256" key="1">
    <source>
        <dbReference type="ARBA" id="ARBA00004571"/>
    </source>
</evidence>
<keyword evidence="16" id="KW-1185">Reference proteome</keyword>
<evidence type="ECO:0000259" key="14">
    <source>
        <dbReference type="Pfam" id="PF07715"/>
    </source>
</evidence>
<protein>
    <submittedName>
        <fullName evidence="15">TonB-dependent receptor</fullName>
    </submittedName>
</protein>
<evidence type="ECO:0000256" key="11">
    <source>
        <dbReference type="RuleBase" id="RU003357"/>
    </source>
</evidence>
<evidence type="ECO:0000259" key="13">
    <source>
        <dbReference type="Pfam" id="PF00593"/>
    </source>
</evidence>
<evidence type="ECO:0000256" key="8">
    <source>
        <dbReference type="ARBA" id="ARBA00023170"/>
    </source>
</evidence>
<dbReference type="Pfam" id="PF07715">
    <property type="entry name" value="Plug"/>
    <property type="match status" value="1"/>
</dbReference>
<dbReference type="RefSeq" id="WP_264279668.1">
    <property type="nucleotide sequence ID" value="NZ_CP107006.1"/>
</dbReference>
<keyword evidence="7 10" id="KW-0472">Membrane</keyword>
<keyword evidence="2 10" id="KW-0813">Transport</keyword>
<evidence type="ECO:0000256" key="10">
    <source>
        <dbReference type="PROSITE-ProRule" id="PRU01360"/>
    </source>
</evidence>
<evidence type="ECO:0000256" key="9">
    <source>
        <dbReference type="ARBA" id="ARBA00023237"/>
    </source>
</evidence>
<dbReference type="Proteomes" id="UP001162741">
    <property type="component" value="Chromosome"/>
</dbReference>
<dbReference type="InterPro" id="IPR037066">
    <property type="entry name" value="Plug_dom_sf"/>
</dbReference>
<evidence type="ECO:0000256" key="4">
    <source>
        <dbReference type="ARBA" id="ARBA00022692"/>
    </source>
</evidence>
<dbReference type="InterPro" id="IPR039426">
    <property type="entry name" value="TonB-dep_rcpt-like"/>
</dbReference>
<keyword evidence="5 12" id="KW-0732">Signal</keyword>
<keyword evidence="3 10" id="KW-1134">Transmembrane beta strand</keyword>
<feature type="domain" description="TonB-dependent receptor-like beta-barrel" evidence="13">
    <location>
        <begin position="297"/>
        <end position="676"/>
    </location>
</feature>
<dbReference type="PROSITE" id="PS52016">
    <property type="entry name" value="TONB_DEPENDENT_REC_3"/>
    <property type="match status" value="1"/>
</dbReference>
<feature type="chain" id="PRO_5045583286" evidence="12">
    <location>
        <begin position="20"/>
        <end position="714"/>
    </location>
</feature>
<accession>A0ABY6IXQ7</accession>
<dbReference type="InterPro" id="IPR000531">
    <property type="entry name" value="Beta-barrel_TonB"/>
</dbReference>
<feature type="domain" description="TonB-dependent receptor plug" evidence="14">
    <location>
        <begin position="41"/>
        <end position="145"/>
    </location>
</feature>
<keyword evidence="8 15" id="KW-0675">Receptor</keyword>
<comment type="subcellular location">
    <subcellularLocation>
        <location evidence="1 10">Cell outer membrane</location>
        <topology evidence="1 10">Multi-pass membrane protein</topology>
    </subcellularLocation>
</comment>
<keyword evidence="9 10" id="KW-0998">Cell outer membrane</keyword>
<evidence type="ECO:0000256" key="3">
    <source>
        <dbReference type="ARBA" id="ARBA00022452"/>
    </source>
</evidence>
<gene>
    <name evidence="15" type="ORF">MKQ68_13940</name>
</gene>
<keyword evidence="4 10" id="KW-0812">Transmembrane</keyword>
<dbReference type="PANTHER" id="PTHR30069:SF29">
    <property type="entry name" value="HEMOGLOBIN AND HEMOGLOBIN-HAPTOGLOBIN-BINDING PROTEIN 1-RELATED"/>
    <property type="match status" value="1"/>
</dbReference>
<comment type="similarity">
    <text evidence="10 11">Belongs to the TonB-dependent receptor family.</text>
</comment>
<dbReference type="InterPro" id="IPR036942">
    <property type="entry name" value="Beta-barrel_TonB_sf"/>
</dbReference>
<dbReference type="EMBL" id="CP107006">
    <property type="protein sequence ID" value="UYQ91192.1"/>
    <property type="molecule type" value="Genomic_DNA"/>
</dbReference>
<evidence type="ECO:0000256" key="2">
    <source>
        <dbReference type="ARBA" id="ARBA00022448"/>
    </source>
</evidence>
<feature type="signal peptide" evidence="12">
    <location>
        <begin position="1"/>
        <end position="19"/>
    </location>
</feature>
<evidence type="ECO:0000256" key="5">
    <source>
        <dbReference type="ARBA" id="ARBA00022729"/>
    </source>
</evidence>
<evidence type="ECO:0000256" key="12">
    <source>
        <dbReference type="SAM" id="SignalP"/>
    </source>
</evidence>
<dbReference type="Gene3D" id="2.170.130.10">
    <property type="entry name" value="TonB-dependent receptor, plug domain"/>
    <property type="match status" value="1"/>
</dbReference>
<dbReference type="InterPro" id="IPR012910">
    <property type="entry name" value="Plug_dom"/>
</dbReference>
<organism evidence="15 16">
    <name type="scientific">Chitinophaga horti</name>
    <dbReference type="NCBI Taxonomy" id="2920382"/>
    <lineage>
        <taxon>Bacteria</taxon>
        <taxon>Pseudomonadati</taxon>
        <taxon>Bacteroidota</taxon>
        <taxon>Chitinophagia</taxon>
        <taxon>Chitinophagales</taxon>
        <taxon>Chitinophagaceae</taxon>
        <taxon>Chitinophaga</taxon>
    </lineage>
</organism>
<dbReference type="Gene3D" id="2.40.170.20">
    <property type="entry name" value="TonB-dependent receptor, beta-barrel domain"/>
    <property type="match status" value="1"/>
</dbReference>
<evidence type="ECO:0000313" key="15">
    <source>
        <dbReference type="EMBL" id="UYQ91192.1"/>
    </source>
</evidence>
<dbReference type="Pfam" id="PF00593">
    <property type="entry name" value="TonB_dep_Rec_b-barrel"/>
    <property type="match status" value="1"/>
</dbReference>
<keyword evidence="6 11" id="KW-0798">TonB box</keyword>
<dbReference type="PANTHER" id="PTHR30069">
    <property type="entry name" value="TONB-DEPENDENT OUTER MEMBRANE RECEPTOR"/>
    <property type="match status" value="1"/>
</dbReference>
<reference evidence="15" key="1">
    <citation type="submission" date="2022-10" db="EMBL/GenBank/DDBJ databases">
        <title>Chitinophaga sp. nov., isolated from soil.</title>
        <authorList>
            <person name="Jeon C.O."/>
        </authorList>
    </citation>
    <scope>NUCLEOTIDE SEQUENCE</scope>
    <source>
        <strain evidence="15">R8</strain>
    </source>
</reference>
<evidence type="ECO:0000313" key="16">
    <source>
        <dbReference type="Proteomes" id="UP001162741"/>
    </source>
</evidence>
<evidence type="ECO:0000256" key="7">
    <source>
        <dbReference type="ARBA" id="ARBA00023136"/>
    </source>
</evidence>
<sequence length="714" mass="80855">MRKLFFLCLGIWPCTLVFAQTKDTLLLNGVEVKDNRPEQRKRETAFSTETVGSEYISRHLGGSLMQTLDRLPGVKTIGIGSGQSKPLVRGLGFNRVVVTDKGMKHEGQQWGADHGLELDQFAAGEVTLVKGAASFVYGSDAIAGAIDVKPGTPPAPGSSGGSVTLVGKTNNQLYGGSANLYHRRNKWFADGRFTWQSYADYKVPADTIYIYDFAASLHDNRLRNTAGKELAAHFQTGYLGNKFRSVLYVSNVFSRSGFFANAHGLEPRKVNNELHDASVRDIQLPRQQVNHFKLVHRNSYRNGGHLWELDLAYQHNLRKEHSQYVNHGYMPANYPEDMRIPSDLERQFDKQVFSINAKDNFQLGKHMLVAGFNLERQQNDINGWSFLTPGFTQHTAGAFVYDKLQLSDAWLLHGALRYDYGHIQSRQYTDWFYSGPEKLVRADAMTRTFNSFVWSLGLNYNKEHFFLKSNIGKSFRMPVAKELAANGVNYHYFSYERGNASLSPETSYQFDVAIGYEDDRWNVQLSPFYNYFPNYIYLNPTAEHDYYYGAGNQVFQYAQSRVMRYGAELQAKYQFTSTISTEVAGEYLYAEQLSGDKEGYTLPFSPPPSAYINLTYTPKILKNTYLSADYQFTGAQNNIVPPERKTPGYRLLNIQAGTSVMTAKQAIAFSLQVQNVFNTRYLDHTSFYRLIGLPEAGRNIILTVKIPFSCNTAI</sequence>